<dbReference type="AlphaFoldDB" id="A0A3E4N2Y5"/>
<evidence type="ECO:0000313" key="10">
    <source>
        <dbReference type="Proteomes" id="UP000260862"/>
    </source>
</evidence>
<dbReference type="PROSITE" id="PS51898">
    <property type="entry name" value="TYR_RECOMBINASE"/>
    <property type="match status" value="1"/>
</dbReference>
<keyword evidence="1" id="KW-0229">DNA integration</keyword>
<dbReference type="Gene3D" id="1.10.443.10">
    <property type="entry name" value="Intergrase catalytic core"/>
    <property type="match status" value="1"/>
</dbReference>
<keyword evidence="10" id="KW-1185">Reference proteome</keyword>
<dbReference type="PROSITE" id="PS51900">
    <property type="entry name" value="CB"/>
    <property type="match status" value="1"/>
</dbReference>
<dbReference type="Proteomes" id="UP000260780">
    <property type="component" value="Unassembled WGS sequence"/>
</dbReference>
<evidence type="ECO:0000256" key="3">
    <source>
        <dbReference type="ARBA" id="ARBA00023172"/>
    </source>
</evidence>
<evidence type="ECO:0000259" key="5">
    <source>
        <dbReference type="PROSITE" id="PS51898"/>
    </source>
</evidence>
<keyword evidence="2 4" id="KW-0238">DNA-binding</keyword>
<dbReference type="InterPro" id="IPR010998">
    <property type="entry name" value="Integrase_recombinase_N"/>
</dbReference>
<accession>A0A3E4N2Y5</accession>
<dbReference type="GO" id="GO:0006310">
    <property type="term" value="P:DNA recombination"/>
    <property type="evidence" value="ECO:0007669"/>
    <property type="project" value="UniProtKB-KW"/>
</dbReference>
<dbReference type="Pfam" id="PF00589">
    <property type="entry name" value="Phage_integrase"/>
    <property type="match status" value="1"/>
</dbReference>
<evidence type="ECO:0000313" key="7">
    <source>
        <dbReference type="EMBL" id="RGK56400.1"/>
    </source>
</evidence>
<dbReference type="Gene3D" id="1.10.150.130">
    <property type="match status" value="1"/>
</dbReference>
<dbReference type="EMBL" id="QSTF01000062">
    <property type="protein sequence ID" value="RGM34783.1"/>
    <property type="molecule type" value="Genomic_DNA"/>
</dbReference>
<dbReference type="InterPro" id="IPR011010">
    <property type="entry name" value="DNA_brk_join_enz"/>
</dbReference>
<reference evidence="9 10" key="1">
    <citation type="submission" date="2018-08" db="EMBL/GenBank/DDBJ databases">
        <title>A genome reference for cultivated species of the human gut microbiota.</title>
        <authorList>
            <person name="Zou Y."/>
            <person name="Xue W."/>
            <person name="Luo G."/>
        </authorList>
    </citation>
    <scope>NUCLEOTIDE SEQUENCE [LARGE SCALE GENOMIC DNA]</scope>
    <source>
        <strain evidence="8 9">OM08-14</strain>
        <strain evidence="7 10">TF10-3AC</strain>
    </source>
</reference>
<dbReference type="EMBL" id="QSQT01000010">
    <property type="protein sequence ID" value="RGK56400.1"/>
    <property type="molecule type" value="Genomic_DNA"/>
</dbReference>
<feature type="domain" description="Core-binding (CB)" evidence="6">
    <location>
        <begin position="101"/>
        <end position="183"/>
    </location>
</feature>
<proteinExistence type="predicted"/>
<dbReference type="Proteomes" id="UP000260862">
    <property type="component" value="Unassembled WGS sequence"/>
</dbReference>
<dbReference type="RefSeq" id="WP_117671846.1">
    <property type="nucleotide sequence ID" value="NZ_CABOGR010000010.1"/>
</dbReference>
<dbReference type="InterPro" id="IPR002104">
    <property type="entry name" value="Integrase_catalytic"/>
</dbReference>
<dbReference type="GO" id="GO:0003677">
    <property type="term" value="F:DNA binding"/>
    <property type="evidence" value="ECO:0007669"/>
    <property type="project" value="UniProtKB-UniRule"/>
</dbReference>
<evidence type="ECO:0000256" key="4">
    <source>
        <dbReference type="PROSITE-ProRule" id="PRU01248"/>
    </source>
</evidence>
<evidence type="ECO:0000313" key="9">
    <source>
        <dbReference type="Proteomes" id="UP000260780"/>
    </source>
</evidence>
<keyword evidence="3" id="KW-0233">DNA recombination</keyword>
<dbReference type="GO" id="GO:0015074">
    <property type="term" value="P:DNA integration"/>
    <property type="evidence" value="ECO:0007669"/>
    <property type="project" value="UniProtKB-KW"/>
</dbReference>
<evidence type="ECO:0008006" key="11">
    <source>
        <dbReference type="Google" id="ProtNLM"/>
    </source>
</evidence>
<evidence type="ECO:0000313" key="8">
    <source>
        <dbReference type="EMBL" id="RGM34783.1"/>
    </source>
</evidence>
<protein>
    <recommendedName>
        <fullName evidence="11">Recombinase</fullName>
    </recommendedName>
</protein>
<comment type="caution">
    <text evidence="7">The sequence shown here is derived from an EMBL/GenBank/DDBJ whole genome shotgun (WGS) entry which is preliminary data.</text>
</comment>
<feature type="domain" description="Tyr recombinase" evidence="5">
    <location>
        <begin position="205"/>
        <end position="385"/>
    </location>
</feature>
<sequence>MATLSLTIFKAKALKDGRHKIRIALRHKHETTYIVTRFIISENQFKNGQVVKHPEASAINRKLRNILDDLQEKLDSIKHLELYSCRQIKEIISTDNLSDEQTFSSACSNFVDYLKSEGRDSYALSIERVGRYFRDFARGDILLSDLTPSLVQNFAAFIRKRKVTETTVNTMLAQMKSVVNRAIREWNISYDIHPFVTTRISAAPIRKLDLTVQNFNKIRESSPEKRKLIMARDLFCLSFYLGGMNLIDIMQTDFRKDVLEYSRSKTKGRMQSDSVITFTIPSQAREIICRWMDKRTGKLDFGYKFTYHNFSQYVTYSLGDLAEELNIDERVTFYSARKSFAQYASEIGIPDGIIDYCLGHSDKSKGVIRYYTKVRQKQADMAISRVIDYVNNPEKYKEYIELRSDIMMMRG</sequence>
<gene>
    <name evidence="8" type="ORF">DXC17_15780</name>
    <name evidence="7" type="ORF">DXD04_06330</name>
</gene>
<evidence type="ECO:0000256" key="2">
    <source>
        <dbReference type="ARBA" id="ARBA00023125"/>
    </source>
</evidence>
<name>A0A3E4N2Y5_9BACT</name>
<dbReference type="SUPFAM" id="SSF56349">
    <property type="entry name" value="DNA breaking-rejoining enzymes"/>
    <property type="match status" value="1"/>
</dbReference>
<dbReference type="Pfam" id="PF13102">
    <property type="entry name" value="Phage_int_SAM_5"/>
    <property type="match status" value="1"/>
</dbReference>
<dbReference type="InterPro" id="IPR044068">
    <property type="entry name" value="CB"/>
</dbReference>
<dbReference type="InterPro" id="IPR013762">
    <property type="entry name" value="Integrase-like_cat_sf"/>
</dbReference>
<dbReference type="InterPro" id="IPR025269">
    <property type="entry name" value="SAM-like_dom"/>
</dbReference>
<evidence type="ECO:0000256" key="1">
    <source>
        <dbReference type="ARBA" id="ARBA00022908"/>
    </source>
</evidence>
<organism evidence="7 10">
    <name type="scientific">Phocaeicola plebeius</name>
    <dbReference type="NCBI Taxonomy" id="310297"/>
    <lineage>
        <taxon>Bacteria</taxon>
        <taxon>Pseudomonadati</taxon>
        <taxon>Bacteroidota</taxon>
        <taxon>Bacteroidia</taxon>
        <taxon>Bacteroidales</taxon>
        <taxon>Bacteroidaceae</taxon>
        <taxon>Phocaeicola</taxon>
    </lineage>
</organism>
<evidence type="ECO:0000259" key="6">
    <source>
        <dbReference type="PROSITE" id="PS51900"/>
    </source>
</evidence>